<evidence type="ECO:0000313" key="1">
    <source>
        <dbReference type="EMBL" id="GAA3155553.1"/>
    </source>
</evidence>
<keyword evidence="2" id="KW-1185">Reference proteome</keyword>
<accession>A0ABP6NQD0</accession>
<comment type="caution">
    <text evidence="1">The sequence shown here is derived from an EMBL/GenBank/DDBJ whole genome shotgun (WGS) entry which is preliminary data.</text>
</comment>
<sequence length="92" mass="10455">MHEIAHRWISRYDRAGVQALADLGLALEETPMGAPAFVYTTYIRTTPQKLWQALTEPAFTRRYWATEFTADWSAIGPGRDGRATAGRTWWPA</sequence>
<reference evidence="2" key="1">
    <citation type="journal article" date="2019" name="Int. J. Syst. Evol. Microbiol.">
        <title>The Global Catalogue of Microorganisms (GCM) 10K type strain sequencing project: providing services to taxonomists for standard genome sequencing and annotation.</title>
        <authorList>
            <consortium name="The Broad Institute Genomics Platform"/>
            <consortium name="The Broad Institute Genome Sequencing Center for Infectious Disease"/>
            <person name="Wu L."/>
            <person name="Ma J."/>
        </authorList>
    </citation>
    <scope>NUCLEOTIDE SEQUENCE [LARGE SCALE GENOMIC DNA]</scope>
    <source>
        <strain evidence="2">JCM 9373</strain>
    </source>
</reference>
<evidence type="ECO:0000313" key="2">
    <source>
        <dbReference type="Proteomes" id="UP001500320"/>
    </source>
</evidence>
<dbReference type="Proteomes" id="UP001500320">
    <property type="component" value="Unassembled WGS sequence"/>
</dbReference>
<dbReference type="Gene3D" id="3.30.530.20">
    <property type="match status" value="1"/>
</dbReference>
<gene>
    <name evidence="1" type="ORF">GCM10010466_53100</name>
</gene>
<name>A0ABP6NQD0_9ACTN</name>
<protein>
    <submittedName>
        <fullName evidence="1">Uncharacterized protein</fullName>
    </submittedName>
</protein>
<dbReference type="EMBL" id="BAAAUT010000051">
    <property type="protein sequence ID" value="GAA3155553.1"/>
    <property type="molecule type" value="Genomic_DNA"/>
</dbReference>
<dbReference type="InterPro" id="IPR023393">
    <property type="entry name" value="START-like_dom_sf"/>
</dbReference>
<organism evidence="1 2">
    <name type="scientific">Planomonospora alba</name>
    <dbReference type="NCBI Taxonomy" id="161354"/>
    <lineage>
        <taxon>Bacteria</taxon>
        <taxon>Bacillati</taxon>
        <taxon>Actinomycetota</taxon>
        <taxon>Actinomycetes</taxon>
        <taxon>Streptosporangiales</taxon>
        <taxon>Streptosporangiaceae</taxon>
        <taxon>Planomonospora</taxon>
    </lineage>
</organism>
<proteinExistence type="predicted"/>
<dbReference type="SUPFAM" id="SSF55961">
    <property type="entry name" value="Bet v1-like"/>
    <property type="match status" value="1"/>
</dbReference>